<feature type="compositionally biased region" description="Basic and acidic residues" evidence="1">
    <location>
        <begin position="383"/>
        <end position="392"/>
    </location>
</feature>
<gene>
    <name evidence="3" type="ORF">G7Y89_g6359</name>
</gene>
<protein>
    <recommendedName>
        <fullName evidence="2">DUF7514 domain-containing protein</fullName>
    </recommendedName>
</protein>
<keyword evidence="4" id="KW-1185">Reference proteome</keyword>
<feature type="compositionally biased region" description="Basic and acidic residues" evidence="1">
    <location>
        <begin position="462"/>
        <end position="471"/>
    </location>
</feature>
<dbReference type="Pfam" id="PF24355">
    <property type="entry name" value="DUF7514"/>
    <property type="match status" value="1"/>
</dbReference>
<dbReference type="PANTHER" id="PTHR39611">
    <property type="entry name" value="HYDROXYPROLINE-RICH GLYCOPROTEIN DZ-HRGP-RELATED"/>
    <property type="match status" value="1"/>
</dbReference>
<evidence type="ECO:0000313" key="4">
    <source>
        <dbReference type="Proteomes" id="UP000566819"/>
    </source>
</evidence>
<feature type="compositionally biased region" description="Polar residues" evidence="1">
    <location>
        <begin position="394"/>
        <end position="403"/>
    </location>
</feature>
<evidence type="ECO:0000256" key="1">
    <source>
        <dbReference type="SAM" id="MobiDB-lite"/>
    </source>
</evidence>
<feature type="compositionally biased region" description="Low complexity" evidence="1">
    <location>
        <begin position="114"/>
        <end position="126"/>
    </location>
</feature>
<feature type="region of interest" description="Disordered" evidence="1">
    <location>
        <begin position="1"/>
        <end position="182"/>
    </location>
</feature>
<feature type="compositionally biased region" description="Pro residues" evidence="1">
    <location>
        <begin position="150"/>
        <end position="161"/>
    </location>
</feature>
<dbReference type="OrthoDB" id="5413703at2759"/>
<dbReference type="AlphaFoldDB" id="A0A8H4RP02"/>
<evidence type="ECO:0000313" key="3">
    <source>
        <dbReference type="EMBL" id="KAF4631777.1"/>
    </source>
</evidence>
<dbReference type="InterPro" id="IPR055936">
    <property type="entry name" value="DUF7514"/>
</dbReference>
<reference evidence="3 4" key="1">
    <citation type="submission" date="2020-03" db="EMBL/GenBank/DDBJ databases">
        <title>Draft Genome Sequence of Cudoniella acicularis.</title>
        <authorList>
            <person name="Buettner E."/>
            <person name="Kellner H."/>
        </authorList>
    </citation>
    <scope>NUCLEOTIDE SEQUENCE [LARGE SCALE GENOMIC DNA]</scope>
    <source>
        <strain evidence="3 4">DSM 108380</strain>
    </source>
</reference>
<feature type="compositionally biased region" description="Basic and acidic residues" evidence="1">
    <location>
        <begin position="1"/>
        <end position="11"/>
    </location>
</feature>
<evidence type="ECO:0000259" key="2">
    <source>
        <dbReference type="Pfam" id="PF24355"/>
    </source>
</evidence>
<feature type="region of interest" description="Disordered" evidence="1">
    <location>
        <begin position="369"/>
        <end position="645"/>
    </location>
</feature>
<feature type="compositionally biased region" description="Basic and acidic residues" evidence="1">
    <location>
        <begin position="552"/>
        <end position="578"/>
    </location>
</feature>
<feature type="compositionally biased region" description="Basic and acidic residues" evidence="1">
    <location>
        <begin position="586"/>
        <end position="598"/>
    </location>
</feature>
<feature type="compositionally biased region" description="Low complexity" evidence="1">
    <location>
        <begin position="517"/>
        <end position="543"/>
    </location>
</feature>
<proteinExistence type="predicted"/>
<feature type="compositionally biased region" description="Polar residues" evidence="1">
    <location>
        <begin position="102"/>
        <end position="113"/>
    </location>
</feature>
<accession>A0A8H4RP02</accession>
<name>A0A8H4RP02_9HELO</name>
<feature type="compositionally biased region" description="Polar residues" evidence="1">
    <location>
        <begin position="500"/>
        <end position="515"/>
    </location>
</feature>
<feature type="compositionally biased region" description="Basic and acidic residues" evidence="1">
    <location>
        <begin position="428"/>
        <end position="437"/>
    </location>
</feature>
<feature type="domain" description="DUF7514" evidence="2">
    <location>
        <begin position="190"/>
        <end position="357"/>
    </location>
</feature>
<feature type="compositionally biased region" description="Polar residues" evidence="1">
    <location>
        <begin position="167"/>
        <end position="182"/>
    </location>
</feature>
<comment type="caution">
    <text evidence="3">The sequence shown here is derived from an EMBL/GenBank/DDBJ whole genome shotgun (WGS) entry which is preliminary data.</text>
</comment>
<dbReference type="EMBL" id="JAAMPI010000411">
    <property type="protein sequence ID" value="KAF4631777.1"/>
    <property type="molecule type" value="Genomic_DNA"/>
</dbReference>
<dbReference type="PANTHER" id="PTHR39611:SF1">
    <property type="entry name" value="HYDROXYPROLINE-RICH GLYCOPROTEIN DZ-HRGP"/>
    <property type="match status" value="1"/>
</dbReference>
<feature type="compositionally biased region" description="Basic and acidic residues" evidence="1">
    <location>
        <begin position="57"/>
        <end position="72"/>
    </location>
</feature>
<dbReference type="Proteomes" id="UP000566819">
    <property type="component" value="Unassembled WGS sequence"/>
</dbReference>
<sequence>MDYDGYGRPRGGEPGYFEGRDPISDYSSSYATEPRDNNPSIRRRESYNARQRTSPFNHDRMTTASERGEPSVHDGVSPELIAAITEQVTEKVKRELAEHWKQTGSSDDQAKSNPMQRQMSNRSSSSPSPPPNTRRVYTPPSPAQSSRPAYAPPPPMEPMRSPPSTSLREAQQRGRSYSTAELSTVDQKWGRLFDSDGTPTQRLGQFLRGLANHMIESFQPKKSIVVTPVKMAAYYSTYALEKEPHHLLSIFRAQSNEQISRLYQDLGCQHHLVQEDSRNEPIVPALTSLGFAQWMTVNILAYPKEEATRLAKVVLDLPIDSDGEMIDGKPERLPKQISRHLLPEKEDRKSKKLLDNAISDFFQDLGTTNRRKASITSPPLSRHTSETQRPVEIHQNTRTSPASSKAPPIERERKPYASTPAGSTTNEDTFRIERDRQPYTAQPGNGKVHESPKIGRKNSTSRSREQPETRHRAQSSVSSNYVPPPPRAGGRRPNSPPLKSFSNSTPADIDSSTKYGAQPSSFSSFASQQPFSPSSYGSGTSTSFPPPPPPIDIRDNRANRRSRDERDYGRRGAEEDARLATGEFNSPRDAERWDRYEESQLSDSIPYERGSVTIDPLDMRGPPAAEDWYRDRPRNTGYYGTRGGF</sequence>
<organism evidence="3 4">
    <name type="scientific">Cudoniella acicularis</name>
    <dbReference type="NCBI Taxonomy" id="354080"/>
    <lineage>
        <taxon>Eukaryota</taxon>
        <taxon>Fungi</taxon>
        <taxon>Dikarya</taxon>
        <taxon>Ascomycota</taxon>
        <taxon>Pezizomycotina</taxon>
        <taxon>Leotiomycetes</taxon>
        <taxon>Helotiales</taxon>
        <taxon>Tricladiaceae</taxon>
        <taxon>Cudoniella</taxon>
    </lineage>
</organism>
<feature type="compositionally biased region" description="Basic and acidic residues" evidence="1">
    <location>
        <begin position="88"/>
        <end position="101"/>
    </location>
</feature>